<feature type="domain" description="BSD" evidence="1">
    <location>
        <begin position="1"/>
        <end position="48"/>
    </location>
</feature>
<dbReference type="PANTHER" id="PTHR31923:SF27">
    <property type="entry name" value="BSD DOMAIN-CONTAINING PROTEIN"/>
    <property type="match status" value="1"/>
</dbReference>
<proteinExistence type="predicted"/>
<evidence type="ECO:0000259" key="1">
    <source>
        <dbReference type="PROSITE" id="PS50858"/>
    </source>
</evidence>
<dbReference type="Pfam" id="PF03909">
    <property type="entry name" value="BSD"/>
    <property type="match status" value="1"/>
</dbReference>
<dbReference type="AlphaFoldDB" id="A0A6A2W8C4"/>
<organism evidence="2 3">
    <name type="scientific">Hibiscus syriacus</name>
    <name type="common">Rose of Sharon</name>
    <dbReference type="NCBI Taxonomy" id="106335"/>
    <lineage>
        <taxon>Eukaryota</taxon>
        <taxon>Viridiplantae</taxon>
        <taxon>Streptophyta</taxon>
        <taxon>Embryophyta</taxon>
        <taxon>Tracheophyta</taxon>
        <taxon>Spermatophyta</taxon>
        <taxon>Magnoliopsida</taxon>
        <taxon>eudicotyledons</taxon>
        <taxon>Gunneridae</taxon>
        <taxon>Pentapetalae</taxon>
        <taxon>rosids</taxon>
        <taxon>malvids</taxon>
        <taxon>Malvales</taxon>
        <taxon>Malvaceae</taxon>
        <taxon>Malvoideae</taxon>
        <taxon>Hibiscus</taxon>
    </lineage>
</organism>
<dbReference type="SMART" id="SM00751">
    <property type="entry name" value="BSD"/>
    <property type="match status" value="1"/>
</dbReference>
<protein>
    <submittedName>
        <fullName evidence="2">ARM repeat superfamily protein</fullName>
    </submittedName>
</protein>
<dbReference type="InterPro" id="IPR035925">
    <property type="entry name" value="BSD_dom_sf"/>
</dbReference>
<evidence type="ECO:0000313" key="2">
    <source>
        <dbReference type="EMBL" id="KAE8653943.1"/>
    </source>
</evidence>
<accession>A0A6A2W8C4</accession>
<dbReference type="PANTHER" id="PTHR31923">
    <property type="entry name" value="BSD DOMAIN-CONTAINING PROTEIN"/>
    <property type="match status" value="1"/>
</dbReference>
<evidence type="ECO:0000313" key="3">
    <source>
        <dbReference type="Proteomes" id="UP000436088"/>
    </source>
</evidence>
<dbReference type="EMBL" id="VEPZ02001788">
    <property type="protein sequence ID" value="KAE8653943.1"/>
    <property type="molecule type" value="Genomic_DNA"/>
</dbReference>
<dbReference type="PROSITE" id="PS50858">
    <property type="entry name" value="BSD"/>
    <property type="match status" value="1"/>
</dbReference>
<comment type="caution">
    <text evidence="2">The sequence shown here is derived from an EMBL/GenBank/DDBJ whole genome shotgun (WGS) entry which is preliminary data.</text>
</comment>
<dbReference type="Proteomes" id="UP000436088">
    <property type="component" value="Unassembled WGS sequence"/>
</dbReference>
<reference evidence="2" key="1">
    <citation type="submission" date="2019-09" db="EMBL/GenBank/DDBJ databases">
        <title>Draft genome information of white flower Hibiscus syriacus.</title>
        <authorList>
            <person name="Kim Y.-M."/>
        </authorList>
    </citation>
    <scope>NUCLEOTIDE SEQUENCE [LARGE SCALE GENOMIC DNA]</scope>
    <source>
        <strain evidence="2">YM2019G1</strain>
    </source>
</reference>
<dbReference type="InterPro" id="IPR005607">
    <property type="entry name" value="BSD_dom"/>
</dbReference>
<dbReference type="SUPFAM" id="SSF140383">
    <property type="entry name" value="BSD domain-like"/>
    <property type="match status" value="1"/>
</dbReference>
<gene>
    <name evidence="2" type="ORF">F3Y22_tig00117056pilonHSYRG00554</name>
</gene>
<name>A0A6A2W8C4_HIBSY</name>
<keyword evidence="3" id="KW-1185">Reference proteome</keyword>
<sequence>MSVSQRDHAKAIEHLAPRLAALRIELCPCHMSDSYFWKVYFVLLRPRLNKKDAELLATPQVVEARALSMEELRKQTKPESDWYGRTSLVGDNCGTMHDDVISSSSSYFLVETMSPRTYVSEPESCITTDIEIEKHPIEIIEMPFVDKPVIVEKTGFTTEDKEYEVCPSSKTSVPNFEDDEINWPEVDDSEFGGAEICVENEEDFSFSDIEDVNDYSFPRNRR</sequence>